<sequence>MSTSTPKKTLLIVYHSMTGGTRQMAEAARDAATGEDEVQVCLMHASEAQPGDVLAADGYIFATPENLAAISGQMKDFFDRCYYPALDRINGRPYLTLICAGSDGSNAARQIDRIATGWRLRTVAEPLIICTHAQTPEAILAPKQIAEDDLQNCRALAASLAAGLALGIF</sequence>
<keyword evidence="2" id="KW-0288">FMN</keyword>
<dbReference type="GO" id="GO:0016491">
    <property type="term" value="F:oxidoreductase activity"/>
    <property type="evidence" value="ECO:0007669"/>
    <property type="project" value="InterPro"/>
</dbReference>
<name>A0A7G9RIM5_9BURK</name>
<proteinExistence type="predicted"/>
<dbReference type="AlphaFoldDB" id="A0A7G9RIM5"/>
<dbReference type="RefSeq" id="WP_187595723.1">
    <property type="nucleotide sequence ID" value="NZ_CP060714.1"/>
</dbReference>
<evidence type="ECO:0000259" key="3">
    <source>
        <dbReference type="PROSITE" id="PS50902"/>
    </source>
</evidence>
<dbReference type="EMBL" id="CP060714">
    <property type="protein sequence ID" value="QNN55450.1"/>
    <property type="molecule type" value="Genomic_DNA"/>
</dbReference>
<evidence type="ECO:0000313" key="4">
    <source>
        <dbReference type="EMBL" id="QNN55450.1"/>
    </source>
</evidence>
<protein>
    <submittedName>
        <fullName evidence="4">Flavodoxin family protein</fullName>
    </submittedName>
</protein>
<dbReference type="KEGG" id="drg:H9K76_12295"/>
<dbReference type="SUPFAM" id="SSF52218">
    <property type="entry name" value="Flavoproteins"/>
    <property type="match status" value="1"/>
</dbReference>
<dbReference type="Proteomes" id="UP000515811">
    <property type="component" value="Chromosome"/>
</dbReference>
<evidence type="ECO:0000256" key="2">
    <source>
        <dbReference type="ARBA" id="ARBA00022643"/>
    </source>
</evidence>
<accession>A0A7G9RIM5</accession>
<dbReference type="InterPro" id="IPR005025">
    <property type="entry name" value="FMN_Rdtase-like_dom"/>
</dbReference>
<dbReference type="GO" id="GO:0010181">
    <property type="term" value="F:FMN binding"/>
    <property type="evidence" value="ECO:0007669"/>
    <property type="project" value="InterPro"/>
</dbReference>
<organism evidence="4 5">
    <name type="scientific">Diaphorobacter ruginosibacter</name>
    <dbReference type="NCBI Taxonomy" id="1715720"/>
    <lineage>
        <taxon>Bacteria</taxon>
        <taxon>Pseudomonadati</taxon>
        <taxon>Pseudomonadota</taxon>
        <taxon>Betaproteobacteria</taxon>
        <taxon>Burkholderiales</taxon>
        <taxon>Comamonadaceae</taxon>
        <taxon>Diaphorobacter</taxon>
    </lineage>
</organism>
<dbReference type="InterPro" id="IPR008254">
    <property type="entry name" value="Flavodoxin/NO_synth"/>
</dbReference>
<dbReference type="Pfam" id="PF03358">
    <property type="entry name" value="FMN_red"/>
    <property type="match status" value="1"/>
</dbReference>
<feature type="domain" description="Flavodoxin-like" evidence="3">
    <location>
        <begin position="10"/>
        <end position="169"/>
    </location>
</feature>
<evidence type="ECO:0000313" key="5">
    <source>
        <dbReference type="Proteomes" id="UP000515811"/>
    </source>
</evidence>
<keyword evidence="1" id="KW-0285">Flavoprotein</keyword>
<dbReference type="InterPro" id="IPR029039">
    <property type="entry name" value="Flavoprotein-like_sf"/>
</dbReference>
<reference evidence="4 5" key="1">
    <citation type="submission" date="2020-08" db="EMBL/GenBank/DDBJ databases">
        <title>Genome sequence of Diaphorobacter ruginosibacter DSM 27467T.</title>
        <authorList>
            <person name="Hyun D.-W."/>
            <person name="Bae J.-W."/>
        </authorList>
    </citation>
    <scope>NUCLEOTIDE SEQUENCE [LARGE SCALE GENOMIC DNA]</scope>
    <source>
        <strain evidence="4 5">DSM 27467</strain>
    </source>
</reference>
<dbReference type="PROSITE" id="PS50902">
    <property type="entry name" value="FLAVODOXIN_LIKE"/>
    <property type="match status" value="1"/>
</dbReference>
<evidence type="ECO:0000256" key="1">
    <source>
        <dbReference type="ARBA" id="ARBA00022630"/>
    </source>
</evidence>
<gene>
    <name evidence="4" type="ORF">H9K76_12295</name>
</gene>
<dbReference type="Gene3D" id="3.40.50.360">
    <property type="match status" value="1"/>
</dbReference>
<keyword evidence="5" id="KW-1185">Reference proteome</keyword>